<dbReference type="OrthoDB" id="5245631at2759"/>
<dbReference type="Pfam" id="PF08297">
    <property type="entry name" value="U3_snoRNA_assoc"/>
    <property type="match status" value="1"/>
</dbReference>
<feature type="compositionally biased region" description="Low complexity" evidence="1">
    <location>
        <begin position="256"/>
        <end position="268"/>
    </location>
</feature>
<dbReference type="InterPro" id="IPR013268">
    <property type="entry name" value="UTP16"/>
</dbReference>
<dbReference type="GO" id="GO:0030515">
    <property type="term" value="F:snoRNA binding"/>
    <property type="evidence" value="ECO:0007669"/>
    <property type="project" value="InterPro"/>
</dbReference>
<dbReference type="InParanoid" id="A0A1Y2EE98"/>
<feature type="compositionally biased region" description="Low complexity" evidence="1">
    <location>
        <begin position="18"/>
        <end position="40"/>
    </location>
</feature>
<protein>
    <recommendedName>
        <fullName evidence="4">U3 snoRNA associated-domain-containing protein</fullName>
    </recommendedName>
</protein>
<dbReference type="STRING" id="1141098.A0A1Y2EE98"/>
<feature type="compositionally biased region" description="Acidic residues" evidence="1">
    <location>
        <begin position="226"/>
        <end position="240"/>
    </location>
</feature>
<dbReference type="GO" id="GO:0006364">
    <property type="term" value="P:rRNA processing"/>
    <property type="evidence" value="ECO:0007669"/>
    <property type="project" value="InterPro"/>
</dbReference>
<feature type="compositionally biased region" description="Basic residues" evidence="1">
    <location>
        <begin position="287"/>
        <end position="303"/>
    </location>
</feature>
<dbReference type="GeneID" id="63781936"/>
<evidence type="ECO:0000313" key="2">
    <source>
        <dbReference type="EMBL" id="ORY69586.1"/>
    </source>
</evidence>
<feature type="compositionally biased region" description="Basic residues" evidence="1">
    <location>
        <begin position="1"/>
        <end position="11"/>
    </location>
</feature>
<dbReference type="EMBL" id="MCFJ01000002">
    <property type="protein sequence ID" value="ORY69586.1"/>
    <property type="molecule type" value="Genomic_DNA"/>
</dbReference>
<proteinExistence type="predicted"/>
<reference evidence="2 3" key="1">
    <citation type="submission" date="2016-07" db="EMBL/GenBank/DDBJ databases">
        <title>Pervasive Adenine N6-methylation of Active Genes in Fungi.</title>
        <authorList>
            <consortium name="DOE Joint Genome Institute"/>
            <person name="Mondo S.J."/>
            <person name="Dannebaum R.O."/>
            <person name="Kuo R.C."/>
            <person name="Labutti K."/>
            <person name="Haridas S."/>
            <person name="Kuo A."/>
            <person name="Salamov A."/>
            <person name="Ahrendt S.R."/>
            <person name="Lipzen A."/>
            <person name="Sullivan W."/>
            <person name="Andreopoulos W.B."/>
            <person name="Clum A."/>
            <person name="Lindquist E."/>
            <person name="Daum C."/>
            <person name="Ramamoorthy G.K."/>
            <person name="Gryganskyi A."/>
            <person name="Culley D."/>
            <person name="Magnuson J.K."/>
            <person name="James T.Y."/>
            <person name="O'Malley M.A."/>
            <person name="Stajich J.E."/>
            <person name="Spatafora J.W."/>
            <person name="Visel A."/>
            <person name="Grigoriev I.V."/>
        </authorList>
    </citation>
    <scope>NUCLEOTIDE SEQUENCE [LARGE SCALE GENOMIC DNA]</scope>
    <source>
        <strain evidence="2 3">CBS 129021</strain>
    </source>
</reference>
<comment type="caution">
    <text evidence="2">The sequence shown here is derived from an EMBL/GenBank/DDBJ whole genome shotgun (WGS) entry which is preliminary data.</text>
</comment>
<accession>A0A1Y2EE98</accession>
<keyword evidence="3" id="KW-1185">Reference proteome</keyword>
<feature type="region of interest" description="Disordered" evidence="1">
    <location>
        <begin position="1"/>
        <end position="329"/>
    </location>
</feature>
<feature type="compositionally biased region" description="Polar residues" evidence="1">
    <location>
        <begin position="161"/>
        <end position="174"/>
    </location>
</feature>
<feature type="compositionally biased region" description="Polar residues" evidence="1">
    <location>
        <begin position="84"/>
        <end position="94"/>
    </location>
</feature>
<feature type="compositionally biased region" description="Basic and acidic residues" evidence="1">
    <location>
        <begin position="99"/>
        <end position="111"/>
    </location>
</feature>
<name>A0A1Y2EE98_9PEZI</name>
<sequence length="431" mass="46767">MAPVTRRHTRAAQKTSQDPADVSSVASPSISAEEAPPSIATKRGNRKSTTQVEEIESPLGTTHEEKQTPIGTEATEVQEEVEDSTPTKTTSKNQKLAVRTRDDDGHKRLEIEVQLPSRRTTRSRSESVADSQDGETLGAGEVAGAPTPVSASKQLEEEASQRLSQDLAASQSEPGSEVEPQKKPTPSPAAAPAQKSKHVVFGDDDDVDNFVAAAAEAPKAPTKAESEDEGSDSDNDDEAPEAVSTQAAAKETLKSAQAFAEAAEKQAATLKRKRQERDDLFRQQAEKRKRAHKPVKSSKRSKHSAAVEDDSDGEKTAATGRRRVDKADLPDMLPARFLTDSESDSEDAEALRVVKPTKIKFDQALQTVGMENRAPKDQVVGSTVYRVLANDGDKTLAPKMKKNSRHVKEDLLRRKRVGVVPAPNRGFFKKR</sequence>
<dbReference type="Proteomes" id="UP000193689">
    <property type="component" value="Unassembled WGS sequence"/>
</dbReference>
<organism evidence="2 3">
    <name type="scientific">Pseudomassariella vexata</name>
    <dbReference type="NCBI Taxonomy" id="1141098"/>
    <lineage>
        <taxon>Eukaryota</taxon>
        <taxon>Fungi</taxon>
        <taxon>Dikarya</taxon>
        <taxon>Ascomycota</taxon>
        <taxon>Pezizomycotina</taxon>
        <taxon>Sordariomycetes</taxon>
        <taxon>Xylariomycetidae</taxon>
        <taxon>Amphisphaeriales</taxon>
        <taxon>Pseudomassariaceae</taxon>
        <taxon>Pseudomassariella</taxon>
    </lineage>
</organism>
<gene>
    <name evidence="2" type="ORF">BCR38DRAFT_88495</name>
</gene>
<evidence type="ECO:0000256" key="1">
    <source>
        <dbReference type="SAM" id="MobiDB-lite"/>
    </source>
</evidence>
<feature type="compositionally biased region" description="Basic and acidic residues" evidence="1">
    <location>
        <begin position="275"/>
        <end position="286"/>
    </location>
</feature>
<dbReference type="RefSeq" id="XP_040719536.1">
    <property type="nucleotide sequence ID" value="XM_040865724.1"/>
</dbReference>
<evidence type="ECO:0008006" key="4">
    <source>
        <dbReference type="Google" id="ProtNLM"/>
    </source>
</evidence>
<evidence type="ECO:0000313" key="3">
    <source>
        <dbReference type="Proteomes" id="UP000193689"/>
    </source>
</evidence>
<feature type="compositionally biased region" description="Low complexity" evidence="1">
    <location>
        <begin position="209"/>
        <end position="223"/>
    </location>
</feature>
<dbReference type="AlphaFoldDB" id="A0A1Y2EE98"/>